<keyword evidence="3" id="KW-1185">Reference proteome</keyword>
<reference evidence="3" key="1">
    <citation type="journal article" date="2017" name="Genome Announc.">
        <title>Complete Genome Sequence of Mycobacterium stephanolepidis.</title>
        <authorList>
            <person name="Fukano H."/>
            <person name="Yoshida M."/>
            <person name="Katayama Y."/>
            <person name="Omatsu T."/>
            <person name="Mizutani T."/>
            <person name="Kurata O."/>
            <person name="Wada S."/>
            <person name="Hoshino Y."/>
        </authorList>
    </citation>
    <scope>NUCLEOTIDE SEQUENCE [LARGE SCALE GENOMIC DNA]</scope>
    <source>
        <strain evidence="3">NJB0901</strain>
    </source>
</reference>
<dbReference type="EMBL" id="AP018165">
    <property type="protein sequence ID" value="BAX95465.1"/>
    <property type="molecule type" value="Genomic_DNA"/>
</dbReference>
<evidence type="ECO:0000313" key="2">
    <source>
        <dbReference type="EMBL" id="BAX95465.1"/>
    </source>
</evidence>
<gene>
    <name evidence="2" type="ORF">MSTE_00115</name>
</gene>
<feature type="region of interest" description="Disordered" evidence="1">
    <location>
        <begin position="87"/>
        <end position="124"/>
    </location>
</feature>
<dbReference type="Proteomes" id="UP000217954">
    <property type="component" value="Chromosome"/>
</dbReference>
<organism evidence="2 3">
    <name type="scientific">[Mycobacterium] stephanolepidis</name>
    <dbReference type="NCBI Taxonomy" id="1520670"/>
    <lineage>
        <taxon>Bacteria</taxon>
        <taxon>Bacillati</taxon>
        <taxon>Actinomycetota</taxon>
        <taxon>Actinomycetes</taxon>
        <taxon>Mycobacteriales</taxon>
        <taxon>Mycobacteriaceae</taxon>
        <taxon>Mycobacteroides</taxon>
    </lineage>
</organism>
<evidence type="ECO:0000313" key="3">
    <source>
        <dbReference type="Proteomes" id="UP000217954"/>
    </source>
</evidence>
<reference evidence="2 3" key="2">
    <citation type="journal article" date="2017" name="Int. J. Syst. Evol. Microbiol.">
        <title>Mycobacterium stephanolepidis sp. nov., a rapidly growing species related to Mycobacterium chelonae, isolated from marine teleost fish, Stephanolepis cirrhifer.</title>
        <authorList>
            <person name="Fukano H."/>
            <person name="Wada S."/>
            <person name="Kurata O."/>
            <person name="Katayama K."/>
            <person name="Fujiwara N."/>
            <person name="Hoshino Y."/>
        </authorList>
    </citation>
    <scope>NUCLEOTIDE SEQUENCE [LARGE SCALE GENOMIC DNA]</scope>
    <source>
        <strain evidence="2 3">NJB0901</strain>
    </source>
</reference>
<dbReference type="KEGG" id="mste:MSTE_00115"/>
<proteinExistence type="predicted"/>
<feature type="compositionally biased region" description="Low complexity" evidence="1">
    <location>
        <begin position="87"/>
        <end position="100"/>
    </location>
</feature>
<sequence length="234" mass="24577">MAEGPTAFDRPPRDGREVVLTTRAADEMCAALRVVGGVTAGGRCPAGVHGLYVAVSHVRGGTDAGRPACHCAFGAPGFVNRPRCARTAQTTTANQRPPTRLRSSSWRPFPHSSQSDPASMTQAAATLPSDHRFNDARCGSPRGGVCASTVTIAQGTSPRRTLPSHLLAPNAAAVTASPVPKYPRRRRRVASRGSDGHPWPQVAVILLTVHCRGFTAGQRGCPADDHTCGRCSSI</sequence>
<evidence type="ECO:0000256" key="1">
    <source>
        <dbReference type="SAM" id="MobiDB-lite"/>
    </source>
</evidence>
<feature type="compositionally biased region" description="Polar residues" evidence="1">
    <location>
        <begin position="101"/>
        <end position="124"/>
    </location>
</feature>
<dbReference type="AlphaFoldDB" id="A0A1Z4ER82"/>
<protein>
    <submittedName>
        <fullName evidence="2">Uncharacterized protein</fullName>
    </submittedName>
</protein>
<accession>A0A1Z4ER82</accession>
<name>A0A1Z4ER82_9MYCO</name>